<evidence type="ECO:0000256" key="3">
    <source>
        <dbReference type="ARBA" id="ARBA00022553"/>
    </source>
</evidence>
<accession>A0A8S3SCW8</accession>
<dbReference type="Pfam" id="PF18738">
    <property type="entry name" value="HEPN_DZIP3"/>
    <property type="match status" value="2"/>
</dbReference>
<dbReference type="InterPro" id="IPR014716">
    <property type="entry name" value="Fibrinogen_a/b/g_C_1"/>
</dbReference>
<dbReference type="InterPro" id="IPR003599">
    <property type="entry name" value="Ig_sub"/>
</dbReference>
<protein>
    <submittedName>
        <fullName evidence="7">TTN</fullName>
        <ecNumber evidence="7">2.7.11.1</ecNumber>
    </submittedName>
</protein>
<comment type="subcellular location">
    <subcellularLocation>
        <location evidence="1">Cytoplasm</location>
    </subcellularLocation>
</comment>
<evidence type="ECO:0000256" key="5">
    <source>
        <dbReference type="ARBA" id="ARBA00023319"/>
    </source>
</evidence>
<dbReference type="GO" id="GO:0005737">
    <property type="term" value="C:cytoplasm"/>
    <property type="evidence" value="ECO:0007669"/>
    <property type="project" value="UniProtKB-SubCell"/>
</dbReference>
<dbReference type="AlphaFoldDB" id="A0A8S3SCW8"/>
<evidence type="ECO:0000313" key="7">
    <source>
        <dbReference type="EMBL" id="CAG2218297.1"/>
    </source>
</evidence>
<dbReference type="InterPro" id="IPR036179">
    <property type="entry name" value="Ig-like_dom_sf"/>
</dbReference>
<dbReference type="InterPro" id="IPR041249">
    <property type="entry name" value="HEPN_DZIP3"/>
</dbReference>
<keyword evidence="4" id="KW-1015">Disulfide bond</keyword>
<keyword evidence="8" id="KW-1185">Reference proteome</keyword>
<dbReference type="Proteomes" id="UP000683360">
    <property type="component" value="Unassembled WGS sequence"/>
</dbReference>
<keyword evidence="3" id="KW-0597">Phosphoprotein</keyword>
<evidence type="ECO:0000256" key="2">
    <source>
        <dbReference type="ARBA" id="ARBA00022490"/>
    </source>
</evidence>
<dbReference type="SUPFAM" id="SSF56496">
    <property type="entry name" value="Fibrinogen C-terminal domain-like"/>
    <property type="match status" value="1"/>
</dbReference>
<feature type="domain" description="Ig-like" evidence="6">
    <location>
        <begin position="152"/>
        <end position="226"/>
    </location>
</feature>
<evidence type="ECO:0000256" key="1">
    <source>
        <dbReference type="ARBA" id="ARBA00004496"/>
    </source>
</evidence>
<dbReference type="InterPro" id="IPR036056">
    <property type="entry name" value="Fibrinogen-like_C"/>
</dbReference>
<evidence type="ECO:0000256" key="4">
    <source>
        <dbReference type="ARBA" id="ARBA00023157"/>
    </source>
</evidence>
<dbReference type="FunFam" id="2.60.40.10:FF:000107">
    <property type="entry name" value="Myosin, light chain kinase a"/>
    <property type="match status" value="1"/>
</dbReference>
<dbReference type="PANTHER" id="PTHR35971">
    <property type="entry name" value="SI:DKEY-31G6.6"/>
    <property type="match status" value="1"/>
</dbReference>
<comment type="caution">
    <text evidence="7">The sequence shown here is derived from an EMBL/GenBank/DDBJ whole genome shotgun (WGS) entry which is preliminary data.</text>
</comment>
<dbReference type="Gene3D" id="2.60.40.10">
    <property type="entry name" value="Immunoglobulins"/>
    <property type="match status" value="2"/>
</dbReference>
<keyword evidence="5" id="KW-0393">Immunoglobulin domain</keyword>
<dbReference type="InterPro" id="IPR052385">
    <property type="entry name" value="Obscurin/Obscurin-like_Reg"/>
</dbReference>
<gene>
    <name evidence="7" type="ORF">MEDL_31921</name>
</gene>
<dbReference type="OrthoDB" id="6197424at2759"/>
<dbReference type="Gene3D" id="3.90.215.10">
    <property type="entry name" value="Gamma Fibrinogen, chain A, domain 1"/>
    <property type="match status" value="1"/>
</dbReference>
<evidence type="ECO:0000313" key="8">
    <source>
        <dbReference type="Proteomes" id="UP000683360"/>
    </source>
</evidence>
<dbReference type="SMART" id="SM00409">
    <property type="entry name" value="IG"/>
    <property type="match status" value="2"/>
</dbReference>
<dbReference type="EMBL" id="CAJPWZ010001596">
    <property type="protein sequence ID" value="CAG2218297.1"/>
    <property type="molecule type" value="Genomic_DNA"/>
</dbReference>
<keyword evidence="7" id="KW-0808">Transferase</keyword>
<dbReference type="SUPFAM" id="SSF48726">
    <property type="entry name" value="Immunoglobulin"/>
    <property type="match status" value="2"/>
</dbReference>
<reference evidence="7" key="1">
    <citation type="submission" date="2021-03" db="EMBL/GenBank/DDBJ databases">
        <authorList>
            <person name="Bekaert M."/>
        </authorList>
    </citation>
    <scope>NUCLEOTIDE SEQUENCE</scope>
</reference>
<dbReference type="GO" id="GO:0004674">
    <property type="term" value="F:protein serine/threonine kinase activity"/>
    <property type="evidence" value="ECO:0007669"/>
    <property type="project" value="UniProtKB-EC"/>
</dbReference>
<dbReference type="InterPro" id="IPR013098">
    <property type="entry name" value="Ig_I-set"/>
</dbReference>
<sequence>MLLGKTAGMPCSSQKECQDDFRCLNQTCNCQMLEYLDEDKCFQRKDYRSPCNATVQCKDTLTCFDEKCQCDKSNYWKGTVCIQKKSVDTACILSTDCKSNLECSNGICVIQRRNDGTVKFYRALSEYTQGFGRADKEHCTFVLKLSSVQCIEGEPAEFKCRVSRKKPIAIWFKNNEEIKDNPTFKIENDDYSHKLMISKTCLYDAGEITVQVKNERSQAHLKVEIVDIFSSNLEPQTCFFGEDVKFECTLAVNESLSNWFKDINYYESHWQTTYTSQKHILMIKAVSFEDEGQYSINVRNVISSADLVVRDELLIKIEDIHYLLSVHAISNIATPAVRDVKRSPLNSAHFDLRLMVLLLRNIASFDIVNSLPEPTNTSKDADLSRIHYYRNLIAHNHGRMSNEDLVQSVKDLMETEPVTYGNGLTRDRIVNCVAILLNFLQVAKRLRSMPMNSSSVEKQLWIDHFDSPDKLTQAVKRVACPVVRLKFNTIFHSKELKQTLKDNTNKLIQLKVEKRITPSQWDLLFPTNVDKTSSKDFGLKLMLILISILKPADVTDEEMQAFKSLESYLYTVARSNSGRVSKGNFEDFCKDICSAIILIGGDSYEKRFTKICCSLHIDLKIETYLKLCVRSERLGILDF</sequence>
<dbReference type="InterPro" id="IPR013783">
    <property type="entry name" value="Ig-like_fold"/>
</dbReference>
<dbReference type="Pfam" id="PF07679">
    <property type="entry name" value="I-set"/>
    <property type="match status" value="2"/>
</dbReference>
<name>A0A8S3SCW8_MYTED</name>
<evidence type="ECO:0000259" key="6">
    <source>
        <dbReference type="PROSITE" id="PS50835"/>
    </source>
</evidence>
<dbReference type="InterPro" id="IPR007110">
    <property type="entry name" value="Ig-like_dom"/>
</dbReference>
<proteinExistence type="predicted"/>
<feature type="domain" description="Ig-like" evidence="6">
    <location>
        <begin position="241"/>
        <end position="308"/>
    </location>
</feature>
<organism evidence="7 8">
    <name type="scientific">Mytilus edulis</name>
    <name type="common">Blue mussel</name>
    <dbReference type="NCBI Taxonomy" id="6550"/>
    <lineage>
        <taxon>Eukaryota</taxon>
        <taxon>Metazoa</taxon>
        <taxon>Spiralia</taxon>
        <taxon>Lophotrochozoa</taxon>
        <taxon>Mollusca</taxon>
        <taxon>Bivalvia</taxon>
        <taxon>Autobranchia</taxon>
        <taxon>Pteriomorphia</taxon>
        <taxon>Mytilida</taxon>
        <taxon>Mytiloidea</taxon>
        <taxon>Mytilidae</taxon>
        <taxon>Mytilinae</taxon>
        <taxon>Mytilus</taxon>
    </lineage>
</organism>
<keyword evidence="2" id="KW-0963">Cytoplasm</keyword>
<dbReference type="EC" id="2.7.11.1" evidence="7"/>
<dbReference type="PROSITE" id="PS50835">
    <property type="entry name" value="IG_LIKE"/>
    <property type="match status" value="2"/>
</dbReference>
<dbReference type="PANTHER" id="PTHR35971:SF5">
    <property type="entry name" value="OBSCURIN LIKE CYTOSKELETAL ADAPTOR 1"/>
    <property type="match status" value="1"/>
</dbReference>